<feature type="coiled-coil region" evidence="1">
    <location>
        <begin position="277"/>
        <end position="337"/>
    </location>
</feature>
<evidence type="ECO:0000256" key="1">
    <source>
        <dbReference type="SAM" id="Coils"/>
    </source>
</evidence>
<dbReference type="EMBL" id="JAKROA010000004">
    <property type="protein sequence ID" value="KAL5107660.1"/>
    <property type="molecule type" value="Genomic_DNA"/>
</dbReference>
<feature type="coiled-coil region" evidence="1">
    <location>
        <begin position="28"/>
        <end position="92"/>
    </location>
</feature>
<evidence type="ECO:0000313" key="3">
    <source>
        <dbReference type="Proteomes" id="UP001651158"/>
    </source>
</evidence>
<reference evidence="2 3" key="1">
    <citation type="journal article" date="2022" name="Front. Cell. Infect. Microbiol.">
        <title>The Genomes of Two Strains of Taenia crassiceps the Animal Model for the Study of Human Cysticercosis.</title>
        <authorList>
            <person name="Bobes R.J."/>
            <person name="Estrada K."/>
            <person name="Rios-Valencia D.G."/>
            <person name="Calderon-Gallegos A."/>
            <person name="de la Torre P."/>
            <person name="Carrero J.C."/>
            <person name="Sanchez-Flores A."/>
            <person name="Laclette J.P."/>
        </authorList>
    </citation>
    <scope>NUCLEOTIDE SEQUENCE [LARGE SCALE GENOMIC DNA]</scope>
    <source>
        <strain evidence="2">WFUcys</strain>
    </source>
</reference>
<sequence>MNALSYVPSSFDKNMYKCLYTLRYDKAKADYESNLKNRRQKMRELFRRESALLDQISLKFKDDQKLRREQLKEELEEVRRLKEIECKELAEAGYRKQTTMNRNNYRLMLDKLYAQDLNAQIELNKRIEAHENRKEEAMPKMVSLPVGFDCGNDNTKPKRDLNKELRDAMLAKEVKLSEIVKQKKREAEEMREREEIHLHEKAEAVKAAYERKMMLRSLLEQHIKEKNQEFERRRVEDARTSAWLTSNAIQQASAIEEKSLHDKAAAKRRALAFFEYAKRLEIEKQLEEKRRERAMERMAGDIMAANEAKQRQLREASQNMEKEIRQAQLKQMQEKEEKSTVPTIGDGLSLLDKMLTESNRTADGARMVRRKKSHNLQWQIAEKSPTARLKDWRMEDHDFSLPLHSPTEGDLSTYEYLNPLRKLSLKELEFKRRIY</sequence>
<dbReference type="Proteomes" id="UP001651158">
    <property type="component" value="Unassembled WGS sequence"/>
</dbReference>
<evidence type="ECO:0008006" key="4">
    <source>
        <dbReference type="Google" id="ProtNLM"/>
    </source>
</evidence>
<feature type="coiled-coil region" evidence="1">
    <location>
        <begin position="173"/>
        <end position="200"/>
    </location>
</feature>
<keyword evidence="3" id="KW-1185">Reference proteome</keyword>
<name>A0ABR4QDC9_9CEST</name>
<organism evidence="2 3">
    <name type="scientific">Taenia crassiceps</name>
    <dbReference type="NCBI Taxonomy" id="6207"/>
    <lineage>
        <taxon>Eukaryota</taxon>
        <taxon>Metazoa</taxon>
        <taxon>Spiralia</taxon>
        <taxon>Lophotrochozoa</taxon>
        <taxon>Platyhelminthes</taxon>
        <taxon>Cestoda</taxon>
        <taxon>Eucestoda</taxon>
        <taxon>Cyclophyllidea</taxon>
        <taxon>Taeniidae</taxon>
        <taxon>Taenia</taxon>
    </lineage>
</organism>
<accession>A0ABR4QDC9</accession>
<comment type="caution">
    <text evidence="2">The sequence shown here is derived from an EMBL/GenBank/DDBJ whole genome shotgun (WGS) entry which is preliminary data.</text>
</comment>
<evidence type="ECO:0000313" key="2">
    <source>
        <dbReference type="EMBL" id="KAL5107660.1"/>
    </source>
</evidence>
<gene>
    <name evidence="2" type="ORF">TcWFU_004512</name>
</gene>
<protein>
    <recommendedName>
        <fullName evidence="4">Trichohyalin-plectin-homology domain-containing protein</fullName>
    </recommendedName>
</protein>
<keyword evidence="1" id="KW-0175">Coiled coil</keyword>
<proteinExistence type="predicted"/>